<dbReference type="CDD" id="cd14066">
    <property type="entry name" value="STKc_IRAK"/>
    <property type="match status" value="1"/>
</dbReference>
<keyword evidence="4" id="KW-0723">Serine/threonine-protein kinase</keyword>
<dbReference type="Gramene" id="mRNA:HanXRQr2_Chr03g0125131">
    <property type="protein sequence ID" value="mRNA:HanXRQr2_Chr03g0125131"/>
    <property type="gene ID" value="HanXRQr2_Chr03g0125131"/>
</dbReference>
<reference evidence="24" key="3">
    <citation type="submission" date="2020-06" db="EMBL/GenBank/DDBJ databases">
        <title>Helianthus annuus Genome sequencing and assembly Release 2.</title>
        <authorList>
            <person name="Gouzy J."/>
            <person name="Langlade N."/>
            <person name="Munos S."/>
        </authorList>
    </citation>
    <scope>NUCLEOTIDE SEQUENCE</scope>
    <source>
        <tissue evidence="24">Leaves</tissue>
    </source>
</reference>
<evidence type="ECO:0000256" key="4">
    <source>
        <dbReference type="ARBA" id="ARBA00022527"/>
    </source>
</evidence>
<keyword evidence="5 24" id="KW-0808">Transferase</keyword>
<keyword evidence="7 20" id="KW-0732">Signal</keyword>
<feature type="signal peptide" evidence="20">
    <location>
        <begin position="1"/>
        <end position="25"/>
    </location>
</feature>
<comment type="subcellular location">
    <subcellularLocation>
        <location evidence="1">Cell membrane</location>
        <topology evidence="1">Single-pass type I membrane protein</topology>
    </subcellularLocation>
</comment>
<dbReference type="PANTHER" id="PTHR27002:SF548">
    <property type="entry name" value="RECEPTOR-LIKE SERINE_THREONINE-PROTEIN KINASE"/>
    <property type="match status" value="1"/>
</dbReference>
<keyword evidence="8 25" id="KW-0430">Lectin</keyword>
<dbReference type="SMART" id="SM00220">
    <property type="entry name" value="S_TKc"/>
    <property type="match status" value="1"/>
</dbReference>
<evidence type="ECO:0000256" key="8">
    <source>
        <dbReference type="ARBA" id="ARBA00022734"/>
    </source>
</evidence>
<dbReference type="PROSITE" id="PS50011">
    <property type="entry name" value="PROTEIN_KINASE_DOM"/>
    <property type="match status" value="1"/>
</dbReference>
<evidence type="ECO:0000256" key="9">
    <source>
        <dbReference type="ARBA" id="ARBA00022741"/>
    </source>
</evidence>
<evidence type="ECO:0000313" key="24">
    <source>
        <dbReference type="EMBL" id="KAF5815628.1"/>
    </source>
</evidence>
<evidence type="ECO:0000256" key="6">
    <source>
        <dbReference type="ARBA" id="ARBA00022692"/>
    </source>
</evidence>
<dbReference type="InterPro" id="IPR000719">
    <property type="entry name" value="Prot_kinase_dom"/>
</dbReference>
<dbReference type="SUPFAM" id="SSF51110">
    <property type="entry name" value="alpha-D-mannose-specific plant lectins"/>
    <property type="match status" value="1"/>
</dbReference>
<feature type="domain" description="Apple" evidence="23">
    <location>
        <begin position="533"/>
        <end position="623"/>
    </location>
</feature>
<evidence type="ECO:0000259" key="23">
    <source>
        <dbReference type="PROSITE" id="PS50948"/>
    </source>
</evidence>
<evidence type="ECO:0000256" key="17">
    <source>
        <dbReference type="ARBA" id="ARBA00047899"/>
    </source>
</evidence>
<keyword evidence="14" id="KW-1015">Disulfide bond</keyword>
<dbReference type="AlphaFoldDB" id="A0A251V9P5"/>
<dbReference type="PROSITE" id="PS51367">
    <property type="entry name" value="THAUMATIN_2"/>
    <property type="match status" value="1"/>
</dbReference>
<dbReference type="CDD" id="cd00028">
    <property type="entry name" value="B_lectin"/>
    <property type="match status" value="1"/>
</dbReference>
<evidence type="ECO:0000256" key="10">
    <source>
        <dbReference type="ARBA" id="ARBA00022777"/>
    </source>
</evidence>
<keyword evidence="16" id="KW-0325">Glycoprotein</keyword>
<dbReference type="GO" id="GO:0007165">
    <property type="term" value="P:signal transduction"/>
    <property type="evidence" value="ECO:0000318"/>
    <property type="project" value="GO_Central"/>
</dbReference>
<dbReference type="InterPro" id="IPR011009">
    <property type="entry name" value="Kinase-like_dom_sf"/>
</dbReference>
<evidence type="ECO:0000256" key="15">
    <source>
        <dbReference type="ARBA" id="ARBA00023170"/>
    </source>
</evidence>
<dbReference type="GO" id="GO:0005886">
    <property type="term" value="C:plasma membrane"/>
    <property type="evidence" value="ECO:0000318"/>
    <property type="project" value="GO_Central"/>
</dbReference>
<dbReference type="GO" id="GO:0030246">
    <property type="term" value="F:carbohydrate binding"/>
    <property type="evidence" value="ECO:0007669"/>
    <property type="project" value="UniProtKB-KW"/>
</dbReference>
<reference evidence="25" key="2">
    <citation type="submission" date="2017-02" db="EMBL/GenBank/DDBJ databases">
        <title>Sunflower complete genome.</title>
        <authorList>
            <person name="Langlade N."/>
            <person name="Munos S."/>
        </authorList>
    </citation>
    <scope>NUCLEOTIDE SEQUENCE [LARGE SCALE GENOMIC DNA]</scope>
    <source>
        <tissue evidence="25">Leaves</tissue>
    </source>
</reference>
<dbReference type="FunFam" id="1.10.510.10:FF:000060">
    <property type="entry name" value="G-type lectin S-receptor-like serine/threonine-protein kinase"/>
    <property type="match status" value="1"/>
</dbReference>
<dbReference type="InterPro" id="IPR008271">
    <property type="entry name" value="Ser/Thr_kinase_AS"/>
</dbReference>
<dbReference type="Pfam" id="PF01453">
    <property type="entry name" value="B_lectin"/>
    <property type="match status" value="1"/>
</dbReference>
<dbReference type="EMBL" id="CM007892">
    <property type="protein sequence ID" value="OTG31989.1"/>
    <property type="molecule type" value="Genomic_DNA"/>
</dbReference>
<evidence type="ECO:0000256" key="11">
    <source>
        <dbReference type="ARBA" id="ARBA00022840"/>
    </source>
</evidence>
<evidence type="ECO:0000313" key="26">
    <source>
        <dbReference type="Proteomes" id="UP000215914"/>
    </source>
</evidence>
<feature type="domain" description="Bulb-type lectin" evidence="22">
    <location>
        <begin position="258"/>
        <end position="381"/>
    </location>
</feature>
<dbReference type="GO" id="GO:0006955">
    <property type="term" value="P:immune response"/>
    <property type="evidence" value="ECO:0000318"/>
    <property type="project" value="GO_Central"/>
</dbReference>
<dbReference type="OrthoDB" id="4062651at2759"/>
<evidence type="ECO:0000256" key="7">
    <source>
        <dbReference type="ARBA" id="ARBA00022729"/>
    </source>
</evidence>
<dbReference type="EC" id="2.7.11.1" evidence="2"/>
<dbReference type="FunFam" id="3.30.200.20:FF:000330">
    <property type="entry name" value="G-type lectin S-receptor-like serine/threonine-protein kinase At4g03230"/>
    <property type="match status" value="1"/>
</dbReference>
<evidence type="ECO:0000259" key="22">
    <source>
        <dbReference type="PROSITE" id="PS50927"/>
    </source>
</evidence>
<proteinExistence type="predicted"/>
<keyword evidence="3" id="KW-1003">Cell membrane</keyword>
<comment type="catalytic activity">
    <reaction evidence="17">
        <text>L-threonyl-[protein] + ATP = O-phospho-L-threonyl-[protein] + ADP + H(+)</text>
        <dbReference type="Rhea" id="RHEA:46608"/>
        <dbReference type="Rhea" id="RHEA-COMP:11060"/>
        <dbReference type="Rhea" id="RHEA-COMP:11605"/>
        <dbReference type="ChEBI" id="CHEBI:15378"/>
        <dbReference type="ChEBI" id="CHEBI:30013"/>
        <dbReference type="ChEBI" id="CHEBI:30616"/>
        <dbReference type="ChEBI" id="CHEBI:61977"/>
        <dbReference type="ChEBI" id="CHEBI:456216"/>
        <dbReference type="EC" id="2.7.11.1"/>
    </reaction>
</comment>
<dbReference type="EMBL" id="MNCJ02000318">
    <property type="protein sequence ID" value="KAF5815628.1"/>
    <property type="molecule type" value="Genomic_DNA"/>
</dbReference>
<evidence type="ECO:0000256" key="18">
    <source>
        <dbReference type="ARBA" id="ARBA00048679"/>
    </source>
</evidence>
<evidence type="ECO:0000256" key="5">
    <source>
        <dbReference type="ARBA" id="ARBA00022679"/>
    </source>
</evidence>
<dbReference type="SUPFAM" id="SSF56112">
    <property type="entry name" value="Protein kinase-like (PK-like)"/>
    <property type="match status" value="1"/>
</dbReference>
<organism evidence="25 26">
    <name type="scientific">Helianthus annuus</name>
    <name type="common">Common sunflower</name>
    <dbReference type="NCBI Taxonomy" id="4232"/>
    <lineage>
        <taxon>Eukaryota</taxon>
        <taxon>Viridiplantae</taxon>
        <taxon>Streptophyta</taxon>
        <taxon>Embryophyta</taxon>
        <taxon>Tracheophyta</taxon>
        <taxon>Spermatophyta</taxon>
        <taxon>Magnoliopsida</taxon>
        <taxon>eudicotyledons</taxon>
        <taxon>Gunneridae</taxon>
        <taxon>Pentapetalae</taxon>
        <taxon>asterids</taxon>
        <taxon>campanulids</taxon>
        <taxon>Asterales</taxon>
        <taxon>Asteraceae</taxon>
        <taxon>Asteroideae</taxon>
        <taxon>Heliantheae alliance</taxon>
        <taxon>Heliantheae</taxon>
        <taxon>Helianthus</taxon>
    </lineage>
</organism>
<dbReference type="Gene3D" id="2.90.10.10">
    <property type="entry name" value="Bulb-type lectin domain"/>
    <property type="match status" value="1"/>
</dbReference>
<dbReference type="InterPro" id="IPR001938">
    <property type="entry name" value="Thaumatin"/>
</dbReference>
<dbReference type="Pfam" id="PF00314">
    <property type="entry name" value="Thaumatin"/>
    <property type="match status" value="1"/>
</dbReference>
<dbReference type="InterPro" id="IPR001480">
    <property type="entry name" value="Bulb-type_lectin_dom"/>
</dbReference>
<feature type="chain" id="PRO_5012377418" description="non-specific serine/threonine protein kinase" evidence="20">
    <location>
        <begin position="26"/>
        <end position="1052"/>
    </location>
</feature>
<dbReference type="SMART" id="SM00205">
    <property type="entry name" value="THN"/>
    <property type="match status" value="1"/>
</dbReference>
<dbReference type="InterPro" id="IPR036426">
    <property type="entry name" value="Bulb-type_lectin_dom_sf"/>
</dbReference>
<keyword evidence="13 19" id="KW-0472">Membrane</keyword>
<evidence type="ECO:0000256" key="19">
    <source>
        <dbReference type="SAM" id="Phobius"/>
    </source>
</evidence>
<keyword evidence="9" id="KW-0547">Nucleotide-binding</keyword>
<keyword evidence="12 19" id="KW-1133">Transmembrane helix</keyword>
<dbReference type="Pfam" id="PF11883">
    <property type="entry name" value="DUF3403"/>
    <property type="match status" value="1"/>
</dbReference>
<name>A0A251V9P5_HELAN</name>
<comment type="catalytic activity">
    <reaction evidence="18">
        <text>L-seryl-[protein] + ATP = O-phospho-L-seryl-[protein] + ADP + H(+)</text>
        <dbReference type="Rhea" id="RHEA:17989"/>
        <dbReference type="Rhea" id="RHEA-COMP:9863"/>
        <dbReference type="Rhea" id="RHEA-COMP:11604"/>
        <dbReference type="ChEBI" id="CHEBI:15378"/>
        <dbReference type="ChEBI" id="CHEBI:29999"/>
        <dbReference type="ChEBI" id="CHEBI:30616"/>
        <dbReference type="ChEBI" id="CHEBI:83421"/>
        <dbReference type="ChEBI" id="CHEBI:456216"/>
        <dbReference type="EC" id="2.7.11.1"/>
    </reaction>
</comment>
<dbReference type="PRINTS" id="PR00347">
    <property type="entry name" value="THAUMATIN"/>
</dbReference>
<dbReference type="Pfam" id="PF07714">
    <property type="entry name" value="PK_Tyr_Ser-Thr"/>
    <property type="match status" value="1"/>
</dbReference>
<dbReference type="PANTHER" id="PTHR27002">
    <property type="entry name" value="RECEPTOR-LIKE SERINE/THREONINE-PROTEIN KINASE SD1-8"/>
    <property type="match status" value="1"/>
</dbReference>
<accession>A0A251V9P5</accession>
<dbReference type="GO" id="GO:0005524">
    <property type="term" value="F:ATP binding"/>
    <property type="evidence" value="ECO:0007669"/>
    <property type="project" value="UniProtKB-KW"/>
</dbReference>
<evidence type="ECO:0000256" key="16">
    <source>
        <dbReference type="ARBA" id="ARBA00023180"/>
    </source>
</evidence>
<sequence>MSHKQTCVLSFLFFFVLILSCGASGVTISVINDCGFTVWPGISGSPVLDITGFELAKGKSQTLQIPEVWHGQIWGRTGCTFNASGHLSCKTGECGSGEMGCNGRAATPPVTLAEFEATGFKDYYYNISLINGYNLPMTMEAGGSSLKVLNCTITGCSDGLNQLYCTKTGCVDDLNQRCPIELQLESGGGCKSACQTFGTQEYCCDNSLTLGMCEPTAYTQFFRSACPRSSYVTGFISGVRFCDDVNYTVRFCPFVDTFSTIKLGGQLNYYDQLVSIRGNFTLGFFNSNGFYLGIWYTDDAEARKVWVANPNKPIKSISAGIMSLSIDPNTGNLIITTGGTTLMNITDVQAGPNPNVTATLEDTGNFQLINEIDKRVLWQSFDHPTDVLLPGMKLGFNMKTGQNWTLASWLTKEVPPPGAFTLSVEPNYKGVRTLMIRRRGKPYWTRSLSNHISFEDLFTLDHRGRQPYYNLTSVYNAEAWYLSYESSYLEFPMWILTPEGRITDDDSFVLWTPEFCYGDDSSNGCVESSFPQCRNLTGVTDNFDEKNGEFDPRTASATDSNSSLSISDCFAKCWNDCSCVGFKSHTIDGTGCDFWSGSKSNSFLVYPIESWSNSRSKYVISSLNLVSSSTGSLNLVSSSTGKKTKRNMTWIWIWTSIGVSIPSIFLCFALPWYMKKRRQTREENQRRKRDEYFLELIASESFKDVHQLESNTRNGKDLLLFSFASIMSATGDFALENKLGQGGFGPVYKGKLSDGREVAIKRLSRTSGQGLVEFKNELILIAKLQHTNLVQVLGCCIHEEEKMLIYEYMPNKSLDFFLFDERRKAELDWPRRFNIIEGIAQGLLYLHKYSRMRVIHRDLKANNILLDENMNPKISDFGMARMVKDNETEAMTNRVVGTYGYMSPEYAMEGTFSMKSDIFSFGVLILEIISGRRNSSFIHLDRTYNLIGYAWELWQQEDALELEDPTFGNTFVVQQFLRTLHVALLCVQESAVDRPTTSDMISMLLNDTISLPAPKRPAFFNGRVESNSTPEESKPNHYSVNGMTITVMEGRR</sequence>
<evidence type="ECO:0000256" key="1">
    <source>
        <dbReference type="ARBA" id="ARBA00004251"/>
    </source>
</evidence>
<dbReference type="Pfam" id="PF08276">
    <property type="entry name" value="PAN_2"/>
    <property type="match status" value="1"/>
</dbReference>
<evidence type="ECO:0000256" key="2">
    <source>
        <dbReference type="ARBA" id="ARBA00012513"/>
    </source>
</evidence>
<feature type="domain" description="Protein kinase" evidence="21">
    <location>
        <begin position="733"/>
        <end position="1009"/>
    </location>
</feature>
<dbReference type="OMA" id="HAWIANP"/>
<keyword evidence="11" id="KW-0067">ATP-binding</keyword>
<dbReference type="SMART" id="SM00108">
    <property type="entry name" value="B_lectin"/>
    <property type="match status" value="1"/>
</dbReference>
<reference evidence="24 26" key="1">
    <citation type="journal article" date="2017" name="Nature">
        <title>The sunflower genome provides insights into oil metabolism, flowering and Asterid evolution.</title>
        <authorList>
            <person name="Badouin H."/>
            <person name="Gouzy J."/>
            <person name="Grassa C.J."/>
            <person name="Murat F."/>
            <person name="Staton S.E."/>
            <person name="Cottret L."/>
            <person name="Lelandais-Briere C."/>
            <person name="Owens G.L."/>
            <person name="Carrere S."/>
            <person name="Mayjonade B."/>
            <person name="Legrand L."/>
            <person name="Gill N."/>
            <person name="Kane N.C."/>
            <person name="Bowers J.E."/>
            <person name="Hubner S."/>
            <person name="Bellec A."/>
            <person name="Berard A."/>
            <person name="Berges H."/>
            <person name="Blanchet N."/>
            <person name="Boniface M.C."/>
            <person name="Brunel D."/>
            <person name="Catrice O."/>
            <person name="Chaidir N."/>
            <person name="Claudel C."/>
            <person name="Donnadieu C."/>
            <person name="Faraut T."/>
            <person name="Fievet G."/>
            <person name="Helmstetter N."/>
            <person name="King M."/>
            <person name="Knapp S.J."/>
            <person name="Lai Z."/>
            <person name="Le Paslier M.C."/>
            <person name="Lippi Y."/>
            <person name="Lorenzon L."/>
            <person name="Mandel J.R."/>
            <person name="Marage G."/>
            <person name="Marchand G."/>
            <person name="Marquand E."/>
            <person name="Bret-Mestries E."/>
            <person name="Morien E."/>
            <person name="Nambeesan S."/>
            <person name="Nguyen T."/>
            <person name="Pegot-Espagnet P."/>
            <person name="Pouilly N."/>
            <person name="Raftis F."/>
            <person name="Sallet E."/>
            <person name="Schiex T."/>
            <person name="Thomas J."/>
            <person name="Vandecasteele C."/>
            <person name="Vares D."/>
            <person name="Vear F."/>
            <person name="Vautrin S."/>
            <person name="Crespi M."/>
            <person name="Mangin B."/>
            <person name="Burke J.M."/>
            <person name="Salse J."/>
            <person name="Munos S."/>
            <person name="Vincourt P."/>
            <person name="Rieseberg L.H."/>
            <person name="Langlade N.B."/>
        </authorList>
    </citation>
    <scope>NUCLEOTIDE SEQUENCE [LARGE SCALE GENOMIC DNA]</scope>
    <source>
        <strain evidence="26">cv. SF193</strain>
        <tissue evidence="24">Leaves</tissue>
    </source>
</reference>
<dbReference type="SUPFAM" id="SSF49870">
    <property type="entry name" value="Osmotin, thaumatin-like protein"/>
    <property type="match status" value="1"/>
</dbReference>
<dbReference type="Proteomes" id="UP000215914">
    <property type="component" value="Chromosome 3"/>
</dbReference>
<dbReference type="Gene3D" id="1.10.510.10">
    <property type="entry name" value="Transferase(Phosphotransferase) domain 1"/>
    <property type="match status" value="1"/>
</dbReference>
<evidence type="ECO:0000256" key="14">
    <source>
        <dbReference type="ARBA" id="ARBA00023157"/>
    </source>
</evidence>
<keyword evidence="26" id="KW-1185">Reference proteome</keyword>
<dbReference type="GO" id="GO:0004674">
    <property type="term" value="F:protein serine/threonine kinase activity"/>
    <property type="evidence" value="ECO:0000318"/>
    <property type="project" value="GO_Central"/>
</dbReference>
<dbReference type="InParanoid" id="A0A251V9P5"/>
<keyword evidence="15" id="KW-0675">Receptor</keyword>
<dbReference type="PROSITE" id="PS50948">
    <property type="entry name" value="PAN"/>
    <property type="match status" value="1"/>
</dbReference>
<dbReference type="PROSITE" id="PS50927">
    <property type="entry name" value="BULB_LECTIN"/>
    <property type="match status" value="1"/>
</dbReference>
<evidence type="ECO:0000256" key="3">
    <source>
        <dbReference type="ARBA" id="ARBA00022475"/>
    </source>
</evidence>
<evidence type="ECO:0000259" key="21">
    <source>
        <dbReference type="PROSITE" id="PS50011"/>
    </source>
</evidence>
<dbReference type="Gene3D" id="2.60.110.10">
    <property type="entry name" value="Thaumatin"/>
    <property type="match status" value="1"/>
</dbReference>
<dbReference type="PROSITE" id="PS00108">
    <property type="entry name" value="PROTEIN_KINASE_ST"/>
    <property type="match status" value="1"/>
</dbReference>
<dbReference type="InterPro" id="IPR021820">
    <property type="entry name" value="S-locus_recpt_kinase_C"/>
</dbReference>
<evidence type="ECO:0000313" key="25">
    <source>
        <dbReference type="EMBL" id="OTG31989.1"/>
    </source>
</evidence>
<keyword evidence="10" id="KW-0418">Kinase</keyword>
<dbReference type="InterPro" id="IPR037176">
    <property type="entry name" value="Osmotin/thaumatin-like_sf"/>
</dbReference>
<keyword evidence="6 19" id="KW-0812">Transmembrane</keyword>
<gene>
    <name evidence="25" type="ORF">HannXRQ_Chr03g0081681</name>
    <name evidence="24" type="ORF">HanXRQr2_Chr03g0125131</name>
</gene>
<evidence type="ECO:0000256" key="12">
    <source>
        <dbReference type="ARBA" id="ARBA00022989"/>
    </source>
</evidence>
<dbReference type="InterPro" id="IPR001245">
    <property type="entry name" value="Ser-Thr/Tyr_kinase_cat_dom"/>
</dbReference>
<evidence type="ECO:0000256" key="20">
    <source>
        <dbReference type="SAM" id="SignalP"/>
    </source>
</evidence>
<feature type="transmembrane region" description="Helical" evidence="19">
    <location>
        <begin position="650"/>
        <end position="673"/>
    </location>
</feature>
<dbReference type="InterPro" id="IPR003609">
    <property type="entry name" value="Pan_app"/>
</dbReference>
<protein>
    <recommendedName>
        <fullName evidence="2">non-specific serine/threonine protein kinase</fullName>
        <ecNumber evidence="2">2.7.11.1</ecNumber>
    </recommendedName>
</protein>
<evidence type="ECO:0000256" key="13">
    <source>
        <dbReference type="ARBA" id="ARBA00023136"/>
    </source>
</evidence>
<dbReference type="PROSITE" id="PS51257">
    <property type="entry name" value="PROKAR_LIPOPROTEIN"/>
    <property type="match status" value="1"/>
</dbReference>
<dbReference type="Gene3D" id="3.30.200.20">
    <property type="entry name" value="Phosphorylase Kinase, domain 1"/>
    <property type="match status" value="1"/>
</dbReference>